<comment type="catalytic activity">
    <reaction evidence="1 15">
        <text>Hydrolysis of DNA containing ring-opened 7-methylguanine residues, releasing 2,6-diamino-4-hydroxy-5-(N-methyl)formamidopyrimidine.</text>
        <dbReference type="EC" id="3.2.2.23"/>
    </reaction>
</comment>
<feature type="active site" description="Proton donor; for beta-elimination activity" evidence="15">
    <location>
        <position position="58"/>
    </location>
</feature>
<keyword evidence="6 15" id="KW-0863">Zinc-finger</keyword>
<gene>
    <name evidence="15 18" type="primary">mutM</name>
    <name evidence="15" type="synonym">fpg</name>
    <name evidence="18" type="ORF">G5B42_04980</name>
</gene>
<evidence type="ECO:0000256" key="14">
    <source>
        <dbReference type="ARBA" id="ARBA00044632"/>
    </source>
</evidence>
<proteinExistence type="inferred from homology"/>
<dbReference type="GO" id="GO:0003690">
    <property type="term" value="F:double-stranded DNA binding"/>
    <property type="evidence" value="ECO:0007669"/>
    <property type="project" value="UniProtKB-ARBA"/>
</dbReference>
<dbReference type="GO" id="GO:0006284">
    <property type="term" value="P:base-excision repair"/>
    <property type="evidence" value="ECO:0007669"/>
    <property type="project" value="InterPro"/>
</dbReference>
<dbReference type="EC" id="4.2.99.18" evidence="15"/>
<dbReference type="PROSITE" id="PS51066">
    <property type="entry name" value="ZF_FPG_2"/>
    <property type="match status" value="1"/>
</dbReference>
<evidence type="ECO:0000259" key="17">
    <source>
        <dbReference type="PROSITE" id="PS51068"/>
    </source>
</evidence>
<dbReference type="InterPro" id="IPR000214">
    <property type="entry name" value="Znf_DNA_glyclase/AP_lyase"/>
</dbReference>
<dbReference type="PANTHER" id="PTHR22993:SF9">
    <property type="entry name" value="FORMAMIDOPYRIMIDINE-DNA GLYCOSYLASE"/>
    <property type="match status" value="1"/>
</dbReference>
<evidence type="ECO:0000256" key="9">
    <source>
        <dbReference type="ARBA" id="ARBA00023125"/>
    </source>
</evidence>
<comment type="function">
    <text evidence="15">Involved in base excision repair of DNA damaged by oxidation or by mutagenic agents. Acts as DNA glycosylase that recognizes and removes damaged bases. Has a preference for oxidized purines, such as 7,8-dihydro-8-oxoguanine (8-oxoG). Has AP (apurinic/apyrimidinic) lyase activity and introduces nicks in the DNA strand. Cleaves the DNA backbone by beta-delta elimination to generate a single-strand break at the site of the removed base with both 3'- and 5'-phosphates.</text>
</comment>
<keyword evidence="7 15" id="KW-0378">Hydrolase</keyword>
<organism evidence="18 19">
    <name type="scientific">Capillibacterium thermochitinicola</name>
    <dbReference type="NCBI Taxonomy" id="2699427"/>
    <lineage>
        <taxon>Bacteria</taxon>
        <taxon>Bacillati</taxon>
        <taxon>Bacillota</taxon>
        <taxon>Capillibacterium</taxon>
    </lineage>
</organism>
<dbReference type="SUPFAM" id="SSF57716">
    <property type="entry name" value="Glucocorticoid receptor-like (DNA-binding domain)"/>
    <property type="match status" value="1"/>
</dbReference>
<dbReference type="SUPFAM" id="SSF46946">
    <property type="entry name" value="S13-like H2TH domain"/>
    <property type="match status" value="1"/>
</dbReference>
<evidence type="ECO:0000256" key="10">
    <source>
        <dbReference type="ARBA" id="ARBA00023204"/>
    </source>
</evidence>
<feature type="domain" description="FPG-type" evidence="16">
    <location>
        <begin position="239"/>
        <end position="273"/>
    </location>
</feature>
<dbReference type="GO" id="GO:0034039">
    <property type="term" value="F:8-oxo-7,8-dihydroguanine DNA N-glycosylase activity"/>
    <property type="evidence" value="ECO:0007669"/>
    <property type="project" value="TreeGrafter"/>
</dbReference>
<keyword evidence="11 15" id="KW-0456">Lyase</keyword>
<dbReference type="Proteomes" id="UP000657177">
    <property type="component" value="Unassembled WGS sequence"/>
</dbReference>
<dbReference type="EC" id="3.2.2.23" evidence="15"/>
<dbReference type="NCBIfam" id="NF002211">
    <property type="entry name" value="PRK01103.1"/>
    <property type="match status" value="1"/>
</dbReference>
<dbReference type="Gene3D" id="1.10.8.50">
    <property type="match status" value="1"/>
</dbReference>
<dbReference type="AlphaFoldDB" id="A0A8J6HZF0"/>
<dbReference type="GO" id="GO:0003684">
    <property type="term" value="F:damaged DNA binding"/>
    <property type="evidence" value="ECO:0007669"/>
    <property type="project" value="InterPro"/>
</dbReference>
<evidence type="ECO:0000259" key="16">
    <source>
        <dbReference type="PROSITE" id="PS51066"/>
    </source>
</evidence>
<dbReference type="FunFam" id="1.10.8.50:FF:000003">
    <property type="entry name" value="Formamidopyrimidine-DNA glycosylase"/>
    <property type="match status" value="1"/>
</dbReference>
<evidence type="ECO:0000256" key="15">
    <source>
        <dbReference type="HAMAP-Rule" id="MF_00103"/>
    </source>
</evidence>
<dbReference type="RefSeq" id="WP_181339351.1">
    <property type="nucleotide sequence ID" value="NZ_JAAKDE010000009.1"/>
</dbReference>
<dbReference type="SMART" id="SM00898">
    <property type="entry name" value="Fapy_DNA_glyco"/>
    <property type="match status" value="1"/>
</dbReference>
<evidence type="ECO:0000256" key="8">
    <source>
        <dbReference type="ARBA" id="ARBA00022833"/>
    </source>
</evidence>
<dbReference type="InterPro" id="IPR012319">
    <property type="entry name" value="FPG_cat"/>
</dbReference>
<dbReference type="PROSITE" id="PS01242">
    <property type="entry name" value="ZF_FPG_1"/>
    <property type="match status" value="1"/>
</dbReference>
<keyword evidence="13 15" id="KW-0326">Glycosidase</keyword>
<feature type="binding site" evidence="15">
    <location>
        <position position="111"/>
    </location>
    <ligand>
        <name>DNA</name>
        <dbReference type="ChEBI" id="CHEBI:16991"/>
    </ligand>
</feature>
<dbReference type="HAMAP" id="MF_00103">
    <property type="entry name" value="Fapy_DNA_glycosyl"/>
    <property type="match status" value="1"/>
</dbReference>
<keyword evidence="4 15" id="KW-0479">Metal-binding</keyword>
<evidence type="ECO:0000256" key="2">
    <source>
        <dbReference type="ARBA" id="ARBA00009409"/>
    </source>
</evidence>
<dbReference type="InterPro" id="IPR015886">
    <property type="entry name" value="H2TH_FPG"/>
</dbReference>
<dbReference type="NCBIfam" id="TIGR00577">
    <property type="entry name" value="fpg"/>
    <property type="match status" value="1"/>
</dbReference>
<comment type="similarity">
    <text evidence="2 15">Belongs to the FPG family.</text>
</comment>
<evidence type="ECO:0000256" key="1">
    <source>
        <dbReference type="ARBA" id="ARBA00001668"/>
    </source>
</evidence>
<evidence type="ECO:0000256" key="11">
    <source>
        <dbReference type="ARBA" id="ARBA00023239"/>
    </source>
</evidence>
<accession>A0A8J6HZF0</accession>
<evidence type="ECO:0000256" key="6">
    <source>
        <dbReference type="ARBA" id="ARBA00022771"/>
    </source>
</evidence>
<evidence type="ECO:0000256" key="4">
    <source>
        <dbReference type="ARBA" id="ARBA00022723"/>
    </source>
</evidence>
<dbReference type="Pfam" id="PF01149">
    <property type="entry name" value="Fapy_DNA_glyco"/>
    <property type="match status" value="1"/>
</dbReference>
<evidence type="ECO:0000256" key="7">
    <source>
        <dbReference type="ARBA" id="ARBA00022801"/>
    </source>
</evidence>
<feature type="binding site" evidence="15">
    <location>
        <position position="154"/>
    </location>
    <ligand>
        <name>DNA</name>
        <dbReference type="ChEBI" id="CHEBI:16991"/>
    </ligand>
</feature>
<evidence type="ECO:0000313" key="19">
    <source>
        <dbReference type="Proteomes" id="UP000657177"/>
    </source>
</evidence>
<protein>
    <recommendedName>
        <fullName evidence="15">Formamidopyrimidine-DNA glycosylase</fullName>
        <shortName evidence="15">Fapy-DNA glycosylase</shortName>
        <ecNumber evidence="15">3.2.2.23</ecNumber>
    </recommendedName>
    <alternativeName>
        <fullName evidence="15">DNA-(apurinic or apyrimidinic site) lyase MutM</fullName>
        <shortName evidence="15">AP lyase MutM</shortName>
        <ecNumber evidence="15">4.2.99.18</ecNumber>
    </alternativeName>
</protein>
<comment type="catalytic activity">
    <reaction evidence="14 15">
        <text>2'-deoxyribonucleotide-(2'-deoxyribose 5'-phosphate)-2'-deoxyribonucleotide-DNA = a 3'-end 2'-deoxyribonucleotide-(2,3-dehydro-2,3-deoxyribose 5'-phosphate)-DNA + a 5'-end 5'-phospho-2'-deoxyribonucleoside-DNA + H(+)</text>
        <dbReference type="Rhea" id="RHEA:66592"/>
        <dbReference type="Rhea" id="RHEA-COMP:13180"/>
        <dbReference type="Rhea" id="RHEA-COMP:16897"/>
        <dbReference type="Rhea" id="RHEA-COMP:17067"/>
        <dbReference type="ChEBI" id="CHEBI:15378"/>
        <dbReference type="ChEBI" id="CHEBI:136412"/>
        <dbReference type="ChEBI" id="CHEBI:157695"/>
        <dbReference type="ChEBI" id="CHEBI:167181"/>
        <dbReference type="EC" id="4.2.99.18"/>
    </reaction>
</comment>
<keyword evidence="9 15" id="KW-0238">DNA-binding</keyword>
<dbReference type="SMART" id="SM01232">
    <property type="entry name" value="H2TH"/>
    <property type="match status" value="1"/>
</dbReference>
<sequence length="273" mass="29762">MPELPEVETIRRSLLPLVQGAVIDKVQVFLAKAVKPAPAEFETALTGKRITGLARRGKYLLFQLDSGQCLAFHLRMAGRLVWQSGTAPLAKHTTLVMKLQDGKSLHFVDPRKFGTAVLFPPAAPPAGLTALGLEPLTTEKEELLAVLAKAAARRSGPVKGLLLDQQVLAGLGNIYADEVLFAAGVSPLRPAREVTRAEWEKIYDSMVRILNASLAHRGTSQRDYVDGRGKAGEFQNYLKVYGRKKEPCVNCGAQLVYARVAGRGTHYCSTCQR</sequence>
<feature type="active site" description="Proton donor" evidence="15">
    <location>
        <position position="3"/>
    </location>
</feature>
<evidence type="ECO:0000256" key="12">
    <source>
        <dbReference type="ARBA" id="ARBA00023268"/>
    </source>
</evidence>
<dbReference type="EMBL" id="JAAKDE010000009">
    <property type="protein sequence ID" value="MBA2132895.1"/>
    <property type="molecule type" value="Genomic_DNA"/>
</dbReference>
<dbReference type="Gene3D" id="3.20.190.10">
    <property type="entry name" value="MutM-like, N-terminal"/>
    <property type="match status" value="1"/>
</dbReference>
<dbReference type="Pfam" id="PF06831">
    <property type="entry name" value="H2TH"/>
    <property type="match status" value="1"/>
</dbReference>
<evidence type="ECO:0000313" key="18">
    <source>
        <dbReference type="EMBL" id="MBA2132895.1"/>
    </source>
</evidence>
<dbReference type="CDD" id="cd08966">
    <property type="entry name" value="EcFpg-like_N"/>
    <property type="match status" value="1"/>
</dbReference>
<name>A0A8J6HZF0_9FIRM</name>
<feature type="active site" description="Proton donor; for delta-elimination activity" evidence="15">
    <location>
        <position position="263"/>
    </location>
</feature>
<dbReference type="InterPro" id="IPR035937">
    <property type="entry name" value="FPG_N"/>
</dbReference>
<comment type="caution">
    <text evidence="18">The sequence shown here is derived from an EMBL/GenBank/DDBJ whole genome shotgun (WGS) entry which is preliminary data.</text>
</comment>
<comment type="subunit">
    <text evidence="3 15">Monomer.</text>
</comment>
<evidence type="ECO:0000256" key="3">
    <source>
        <dbReference type="ARBA" id="ARBA00011245"/>
    </source>
</evidence>
<dbReference type="Pfam" id="PF06827">
    <property type="entry name" value="zf-FPG_IleRS"/>
    <property type="match status" value="1"/>
</dbReference>
<dbReference type="InterPro" id="IPR020629">
    <property type="entry name" value="FPG_Glyclase"/>
</dbReference>
<dbReference type="InterPro" id="IPR010663">
    <property type="entry name" value="Znf_FPG/IleRS"/>
</dbReference>
<feature type="binding site" evidence="15">
    <location>
        <position position="92"/>
    </location>
    <ligand>
        <name>DNA</name>
        <dbReference type="ChEBI" id="CHEBI:16991"/>
    </ligand>
</feature>
<dbReference type="GO" id="GO:0140078">
    <property type="term" value="F:class I DNA-(apurinic or apyrimidinic site) endonuclease activity"/>
    <property type="evidence" value="ECO:0007669"/>
    <property type="project" value="UniProtKB-EC"/>
</dbReference>
<keyword evidence="5 15" id="KW-0227">DNA damage</keyword>
<evidence type="ECO:0000256" key="13">
    <source>
        <dbReference type="ARBA" id="ARBA00023295"/>
    </source>
</evidence>
<keyword evidence="8 15" id="KW-0862">Zinc</keyword>
<keyword evidence="10 15" id="KW-0234">DNA repair</keyword>
<evidence type="ECO:0000256" key="5">
    <source>
        <dbReference type="ARBA" id="ARBA00022763"/>
    </source>
</evidence>
<keyword evidence="12 15" id="KW-0511">Multifunctional enzyme</keyword>
<dbReference type="SUPFAM" id="SSF81624">
    <property type="entry name" value="N-terminal domain of MutM-like DNA repair proteins"/>
    <property type="match status" value="1"/>
</dbReference>
<dbReference type="GO" id="GO:0008270">
    <property type="term" value="F:zinc ion binding"/>
    <property type="evidence" value="ECO:0007669"/>
    <property type="project" value="UniProtKB-UniRule"/>
</dbReference>
<keyword evidence="19" id="KW-1185">Reference proteome</keyword>
<dbReference type="PROSITE" id="PS51068">
    <property type="entry name" value="FPG_CAT"/>
    <property type="match status" value="1"/>
</dbReference>
<feature type="active site" description="Schiff-base intermediate with DNA" evidence="15">
    <location>
        <position position="2"/>
    </location>
</feature>
<comment type="cofactor">
    <cofactor evidence="15">
        <name>Zn(2+)</name>
        <dbReference type="ChEBI" id="CHEBI:29105"/>
    </cofactor>
    <text evidence="15">Binds 1 zinc ion per subunit.</text>
</comment>
<dbReference type="InterPro" id="IPR015887">
    <property type="entry name" value="DNA_glyclase_Znf_dom_DNA_BS"/>
</dbReference>
<dbReference type="PANTHER" id="PTHR22993">
    <property type="entry name" value="FORMAMIDOPYRIMIDINE-DNA GLYCOSYLASE"/>
    <property type="match status" value="1"/>
</dbReference>
<reference evidence="18" key="1">
    <citation type="submission" date="2020-06" db="EMBL/GenBank/DDBJ databases">
        <title>Novel chitinolytic bacterium.</title>
        <authorList>
            <person name="Ungkulpasvich U."/>
            <person name="Kosugi A."/>
            <person name="Uke A."/>
        </authorList>
    </citation>
    <scope>NUCLEOTIDE SEQUENCE</scope>
    <source>
        <strain evidence="18">UUS1-1</strain>
    </source>
</reference>
<feature type="domain" description="Formamidopyrimidine-DNA glycosylase catalytic" evidence="17">
    <location>
        <begin position="2"/>
        <end position="114"/>
    </location>
</feature>
<dbReference type="InterPro" id="IPR010979">
    <property type="entry name" value="Ribosomal_uS13-like_H2TH"/>
</dbReference>